<dbReference type="AlphaFoldDB" id="A0A1D6IBM3"/>
<accession>A0A1D6IBM3</accession>
<protein>
    <submittedName>
        <fullName evidence="1">E3 ubiquitin protein ligase RIN2</fullName>
    </submittedName>
</protein>
<organism evidence="1">
    <name type="scientific">Zea mays</name>
    <name type="common">Maize</name>
    <dbReference type="NCBI Taxonomy" id="4577"/>
    <lineage>
        <taxon>Eukaryota</taxon>
        <taxon>Viridiplantae</taxon>
        <taxon>Streptophyta</taxon>
        <taxon>Embryophyta</taxon>
        <taxon>Tracheophyta</taxon>
        <taxon>Spermatophyta</taxon>
        <taxon>Magnoliopsida</taxon>
        <taxon>Liliopsida</taxon>
        <taxon>Poales</taxon>
        <taxon>Poaceae</taxon>
        <taxon>PACMAD clade</taxon>
        <taxon>Panicoideae</taxon>
        <taxon>Andropogonodae</taxon>
        <taxon>Andropogoneae</taxon>
        <taxon>Tripsacinae</taxon>
        <taxon>Zea</taxon>
    </lineage>
</organism>
<dbReference type="EMBL" id="CM007650">
    <property type="protein sequence ID" value="ONM57322.1"/>
    <property type="molecule type" value="Genomic_DNA"/>
</dbReference>
<reference evidence="1" key="1">
    <citation type="submission" date="2015-12" db="EMBL/GenBank/DDBJ databases">
        <title>Update maize B73 reference genome by single molecule sequencing technologies.</title>
        <authorList>
            <consortium name="Maize Genome Sequencing Project"/>
            <person name="Ware D."/>
        </authorList>
    </citation>
    <scope>NUCLEOTIDE SEQUENCE [LARGE SCALE GENOMIC DNA]</scope>
    <source>
        <tissue evidence="1">Seedling</tissue>
    </source>
</reference>
<sequence>MFFLLKWTHWCFTTYIFSRMWLSVGFCRSCNSKLFWLLFFEPLSIAFDTLQVIKSGLIEMSLILSPFQWPFGLESLFWLILAVCYTCCMDLKYRYILKHYMWTFLSFTINYL</sequence>
<gene>
    <name evidence="1" type="ORF">ZEAMMB73_Zm00001d021498</name>
</gene>
<evidence type="ECO:0000313" key="1">
    <source>
        <dbReference type="EMBL" id="ONM57322.1"/>
    </source>
</evidence>
<proteinExistence type="predicted"/>
<name>A0A1D6IBM3_MAIZE</name>